<accession>A0A3A4NZG3</accession>
<dbReference type="AlphaFoldDB" id="A0A3A4NZG3"/>
<gene>
    <name evidence="4" type="ORF">C4520_04350</name>
</gene>
<evidence type="ECO:0000256" key="2">
    <source>
        <dbReference type="ARBA" id="ARBA00023002"/>
    </source>
</evidence>
<name>A0A3A4NZG3_ABYX5</name>
<dbReference type="Proteomes" id="UP000265882">
    <property type="component" value="Unassembled WGS sequence"/>
</dbReference>
<organism evidence="4 5">
    <name type="scientific">Abyssobacteria bacterium (strain SURF_5)</name>
    <dbReference type="NCBI Taxonomy" id="2093360"/>
    <lineage>
        <taxon>Bacteria</taxon>
        <taxon>Pseudomonadati</taxon>
        <taxon>Candidatus Hydrogenedentota</taxon>
        <taxon>Candidatus Abyssobacteria</taxon>
    </lineage>
</organism>
<dbReference type="InterPro" id="IPR001155">
    <property type="entry name" value="OxRdtase_FMN_N"/>
</dbReference>
<dbReference type="Gene3D" id="3.20.20.70">
    <property type="entry name" value="Aldolase class I"/>
    <property type="match status" value="1"/>
</dbReference>
<evidence type="ECO:0000313" key="5">
    <source>
        <dbReference type="Proteomes" id="UP000265882"/>
    </source>
</evidence>
<evidence type="ECO:0000259" key="3">
    <source>
        <dbReference type="Pfam" id="PF00724"/>
    </source>
</evidence>
<proteinExistence type="predicted"/>
<sequence>MPKMFEPVQIKGMKIRNRTVRSATYEGLGTPSGEPSAALARLYSDLADGEVGLIITSASLIERFKLPLPDGDGLPYPTFIDNDAVIAKWRPIVDDVHRRGARIAMQVVHPGRQENPMLRGEPAIAPSAVEEKAFGNMPREMTKTDIDDVVEKFAQACRRVKEAGFDAVQLHGGHGYLLSNFISPYTNRRTDDYGGDSARRARIIVDIVRRARELVGDEYPVMIKMNCEDSVPGGLEKEEAARVAAHIAAGGIDCIEITGGIYEAPDSTSRKGIKKESDEAYFRPHAETLRQAVDIPLILVGGLKTPRVVERALTDGIADLAAFCRPLIREPHLIKRWKNGDLSKASCISCSKCAENVFSQPLRCYVEEAQKKRRDKNVTTS</sequence>
<dbReference type="Pfam" id="PF00724">
    <property type="entry name" value="Oxidored_FMN"/>
    <property type="match status" value="1"/>
</dbReference>
<dbReference type="PANTHER" id="PTHR43656:SF2">
    <property type="entry name" value="BINDING OXIDOREDUCTASE, PUTATIVE (AFU_ORTHOLOGUE AFUA_2G08260)-RELATED"/>
    <property type="match status" value="1"/>
</dbReference>
<dbReference type="GO" id="GO:0010181">
    <property type="term" value="F:FMN binding"/>
    <property type="evidence" value="ECO:0007669"/>
    <property type="project" value="InterPro"/>
</dbReference>
<dbReference type="PANTHER" id="PTHR43656">
    <property type="entry name" value="BINDING OXIDOREDUCTASE, PUTATIVE (AFU_ORTHOLOGUE AFUA_2G08260)-RELATED"/>
    <property type="match status" value="1"/>
</dbReference>
<dbReference type="InterPro" id="IPR013785">
    <property type="entry name" value="Aldolase_TIM"/>
</dbReference>
<dbReference type="InterPro" id="IPR051799">
    <property type="entry name" value="NADH_flavin_oxidoreductase"/>
</dbReference>
<dbReference type="GO" id="GO:0016491">
    <property type="term" value="F:oxidoreductase activity"/>
    <property type="evidence" value="ECO:0007669"/>
    <property type="project" value="UniProtKB-KW"/>
</dbReference>
<reference evidence="4 5" key="1">
    <citation type="journal article" date="2017" name="ISME J.">
        <title>Energy and carbon metabolisms in a deep terrestrial subsurface fluid microbial community.</title>
        <authorList>
            <person name="Momper L."/>
            <person name="Jungbluth S.P."/>
            <person name="Lee M.D."/>
            <person name="Amend J.P."/>
        </authorList>
    </citation>
    <scope>NUCLEOTIDE SEQUENCE [LARGE SCALE GENOMIC DNA]</scope>
    <source>
        <strain evidence="4">SURF_5</strain>
    </source>
</reference>
<evidence type="ECO:0000313" key="4">
    <source>
        <dbReference type="EMBL" id="RJP24239.1"/>
    </source>
</evidence>
<dbReference type="EMBL" id="QZKU01000038">
    <property type="protein sequence ID" value="RJP24239.1"/>
    <property type="molecule type" value="Genomic_DNA"/>
</dbReference>
<dbReference type="CDD" id="cd02803">
    <property type="entry name" value="OYE_like_FMN_family"/>
    <property type="match status" value="1"/>
</dbReference>
<comment type="caution">
    <text evidence="4">The sequence shown here is derived from an EMBL/GenBank/DDBJ whole genome shotgun (WGS) entry which is preliminary data.</text>
</comment>
<keyword evidence="2" id="KW-0560">Oxidoreductase</keyword>
<feature type="domain" description="NADH:flavin oxidoreductase/NADH oxidase N-terminal" evidence="3">
    <location>
        <begin position="3"/>
        <end position="340"/>
    </location>
</feature>
<protein>
    <submittedName>
        <fullName evidence="4">NADH:flavin oxidoreductase</fullName>
    </submittedName>
</protein>
<evidence type="ECO:0000256" key="1">
    <source>
        <dbReference type="ARBA" id="ARBA00022630"/>
    </source>
</evidence>
<dbReference type="SUPFAM" id="SSF51395">
    <property type="entry name" value="FMN-linked oxidoreductases"/>
    <property type="match status" value="1"/>
</dbReference>
<keyword evidence="1" id="KW-0285">Flavoprotein</keyword>